<evidence type="ECO:0008006" key="9">
    <source>
        <dbReference type="Google" id="ProtNLM"/>
    </source>
</evidence>
<dbReference type="GO" id="GO:0016491">
    <property type="term" value="F:oxidoreductase activity"/>
    <property type="evidence" value="ECO:0007669"/>
    <property type="project" value="UniProtKB-KW"/>
</dbReference>
<dbReference type="VEuPathDB" id="FungiDB:F4678DRAFT_344331"/>
<evidence type="ECO:0000313" key="7">
    <source>
        <dbReference type="EMBL" id="KAJ3575456.1"/>
    </source>
</evidence>
<dbReference type="AlphaFoldDB" id="A0A9W8NGM1"/>
<sequence>MVKVAVAGGSGQVAREVIDALVVTGKHEITIFSRGPAPNATSTDGVKWQAIDYDDKGGLTDALQGVHTVLSFIQLLSDPEQKAQKNLIDAAIGAGVKRFSPSEYGSRRTDNMAWWEGKQRVREYLDEVNREQTVLEYTLFQPGLFLDYLAFPYKTAKYVDPLQTVFDFKNRRAIVVGGHQDAIMTLTTVADTAAIIAQAVGYDGRWPAIGGICGNRVSVSQILEIGSRVRGRPFAVETVKTEDLEVGELKTSWSLEAVHSAVPDDQANALLKAVCIGTLLSSSKGAWESSDEMNQLFPEFAFTPIEGIAIPTEDVQMAPLGIALIGGGIFVREQHLPAALACPLVAVKAVWSRSLKSAEGTAKLLADAGTPVEVYSTESGPNKSYDDLLKRDDIVGVMLGLPIVDQPSYIEKALAAGKHVLAEKPIAKDLDTALKLVEYYKKVSKETQATLAIAENFRFMKGWSYAAEEVKKLGRVTGFVVRLNMMMQTDNKYYQTSWRTTPQYQGGFLLDGGVHFTAALRLLLGKDNSVASVIALTSQIAEHLPPKDTINAILQTKSGVVGSFIQSAGTTMQANDFHIACENGYVKAGGDKVVTVRGIGAEAKEEEKTFERSSGVKEEVHAWAEAMASGVPNAEQTPELALGDLELVEKMLTSGDQDGARQLLKHQ</sequence>
<keyword evidence="2" id="KW-0521">NADP</keyword>
<dbReference type="PANTHER" id="PTHR47706:SF4">
    <property type="entry name" value="NMRA-LIKE DOMAIN-CONTAINING PROTEIN"/>
    <property type="match status" value="1"/>
</dbReference>
<comment type="caution">
    <text evidence="7">The sequence shown here is derived from an EMBL/GenBank/DDBJ whole genome shotgun (WGS) entry which is preliminary data.</text>
</comment>
<name>A0A9W8NGM1_9PEZI</name>
<dbReference type="InterPro" id="IPR004104">
    <property type="entry name" value="Gfo/Idh/MocA-like_OxRdtase_C"/>
</dbReference>
<dbReference type="GO" id="GO:0000166">
    <property type="term" value="F:nucleotide binding"/>
    <property type="evidence" value="ECO:0007669"/>
    <property type="project" value="InterPro"/>
</dbReference>
<reference evidence="7" key="1">
    <citation type="submission" date="2022-07" db="EMBL/GenBank/DDBJ databases">
        <title>Genome Sequence of Xylaria arbuscula.</title>
        <authorList>
            <person name="Buettner E."/>
        </authorList>
    </citation>
    <scope>NUCLEOTIDE SEQUENCE</scope>
    <source>
        <strain evidence="7">VT107</strain>
    </source>
</reference>
<dbReference type="Gene3D" id="3.40.50.720">
    <property type="entry name" value="NAD(P)-binding Rossmann-like Domain"/>
    <property type="match status" value="2"/>
</dbReference>
<dbReference type="VEuPathDB" id="FungiDB:F4678DRAFT_344402"/>
<dbReference type="Pfam" id="PF02894">
    <property type="entry name" value="GFO_IDH_MocA_C"/>
    <property type="match status" value="1"/>
</dbReference>
<dbReference type="EMBL" id="JANPWZ010000541">
    <property type="protein sequence ID" value="KAJ3575456.1"/>
    <property type="molecule type" value="Genomic_DNA"/>
</dbReference>
<evidence type="ECO:0000313" key="8">
    <source>
        <dbReference type="Proteomes" id="UP001148614"/>
    </source>
</evidence>
<dbReference type="InterPro" id="IPR036291">
    <property type="entry name" value="NAD(P)-bd_dom_sf"/>
</dbReference>
<evidence type="ECO:0000259" key="5">
    <source>
        <dbReference type="Pfam" id="PF02894"/>
    </source>
</evidence>
<dbReference type="SUPFAM" id="SSF51735">
    <property type="entry name" value="NAD(P)-binding Rossmann-fold domains"/>
    <property type="match status" value="2"/>
</dbReference>
<dbReference type="InterPro" id="IPR000683">
    <property type="entry name" value="Gfo/Idh/MocA-like_OxRdtase_N"/>
</dbReference>
<keyword evidence="8" id="KW-1185">Reference proteome</keyword>
<dbReference type="SUPFAM" id="SSF55347">
    <property type="entry name" value="Glyceraldehyde-3-phosphate dehydrogenase-like, C-terminal domain"/>
    <property type="match status" value="1"/>
</dbReference>
<protein>
    <recommendedName>
        <fullName evidence="9">NmrA-like domain-containing protein</fullName>
    </recommendedName>
</protein>
<evidence type="ECO:0000259" key="4">
    <source>
        <dbReference type="Pfam" id="PF01408"/>
    </source>
</evidence>
<gene>
    <name evidence="7" type="ORF">NPX13_g4026</name>
</gene>
<organism evidence="7 8">
    <name type="scientific">Xylaria arbuscula</name>
    <dbReference type="NCBI Taxonomy" id="114810"/>
    <lineage>
        <taxon>Eukaryota</taxon>
        <taxon>Fungi</taxon>
        <taxon>Dikarya</taxon>
        <taxon>Ascomycota</taxon>
        <taxon>Pezizomycotina</taxon>
        <taxon>Sordariomycetes</taxon>
        <taxon>Xylariomycetidae</taxon>
        <taxon>Xylariales</taxon>
        <taxon>Xylariaceae</taxon>
        <taxon>Xylaria</taxon>
    </lineage>
</organism>
<evidence type="ECO:0000256" key="3">
    <source>
        <dbReference type="ARBA" id="ARBA00023002"/>
    </source>
</evidence>
<comment type="similarity">
    <text evidence="1">Belongs to the NmrA-type oxidoreductase family. Isoflavone reductase subfamily.</text>
</comment>
<keyword evidence="3" id="KW-0560">Oxidoreductase</keyword>
<feature type="domain" description="Gfo/Idh/MocA-like oxidoreductase C-terminal" evidence="5">
    <location>
        <begin position="472"/>
        <end position="579"/>
    </location>
</feature>
<accession>A0A9W8NGM1</accession>
<dbReference type="PANTHER" id="PTHR47706">
    <property type="entry name" value="NMRA-LIKE FAMILY PROTEIN"/>
    <property type="match status" value="1"/>
</dbReference>
<dbReference type="Pfam" id="PF01408">
    <property type="entry name" value="GFO_IDH_MocA"/>
    <property type="match status" value="1"/>
</dbReference>
<dbReference type="InterPro" id="IPR008030">
    <property type="entry name" value="NmrA-like"/>
</dbReference>
<evidence type="ECO:0000256" key="2">
    <source>
        <dbReference type="ARBA" id="ARBA00022857"/>
    </source>
</evidence>
<evidence type="ECO:0000259" key="6">
    <source>
        <dbReference type="Pfam" id="PF05368"/>
    </source>
</evidence>
<evidence type="ECO:0000256" key="1">
    <source>
        <dbReference type="ARBA" id="ARBA00005725"/>
    </source>
</evidence>
<proteinExistence type="inferred from homology"/>
<feature type="domain" description="NmrA-like" evidence="6">
    <location>
        <begin position="3"/>
        <end position="245"/>
    </location>
</feature>
<feature type="domain" description="Gfo/Idh/MocA-like oxidoreductase N-terminal" evidence="4">
    <location>
        <begin position="321"/>
        <end position="445"/>
    </location>
</feature>
<dbReference type="Proteomes" id="UP001148614">
    <property type="component" value="Unassembled WGS sequence"/>
</dbReference>
<dbReference type="Pfam" id="PF05368">
    <property type="entry name" value="NmrA"/>
    <property type="match status" value="1"/>
</dbReference>
<dbReference type="Gene3D" id="3.30.360.10">
    <property type="entry name" value="Dihydrodipicolinate Reductase, domain 2"/>
    <property type="match status" value="1"/>
</dbReference>
<dbReference type="InterPro" id="IPR051609">
    <property type="entry name" value="NmrA/Isoflavone_reductase-like"/>
</dbReference>